<dbReference type="GO" id="GO:0016787">
    <property type="term" value="F:hydrolase activity"/>
    <property type="evidence" value="ECO:0007669"/>
    <property type="project" value="UniProtKB-KW"/>
</dbReference>
<dbReference type="InterPro" id="IPR000868">
    <property type="entry name" value="Isochorismatase-like_dom"/>
</dbReference>
<reference evidence="3 4" key="1">
    <citation type="journal article" date="2013" name="ISME J.">
        <title>Comparative genomics of pathogenic lineages of Vibrio nigripulchritudo identifies virulence-associated traits.</title>
        <authorList>
            <person name="Goudenege D."/>
            <person name="Labreuche Y."/>
            <person name="Krin E."/>
            <person name="Ansquer D."/>
            <person name="Mangenot S."/>
            <person name="Calteau A."/>
            <person name="Medigue C."/>
            <person name="Mazel D."/>
            <person name="Polz M.F."/>
            <person name="Le Roux F."/>
        </authorList>
    </citation>
    <scope>NUCLEOTIDE SEQUENCE [LARGE SCALE GENOMIC DNA]</scope>
    <source>
        <strain evidence="3 4">SOn1</strain>
    </source>
</reference>
<dbReference type="Pfam" id="PF00857">
    <property type="entry name" value="Isochorismatase"/>
    <property type="match status" value="1"/>
</dbReference>
<evidence type="ECO:0000256" key="1">
    <source>
        <dbReference type="ARBA" id="ARBA00022801"/>
    </source>
</evidence>
<proteinExistence type="predicted"/>
<dbReference type="EMBL" id="CAOF01000137">
    <property type="protein sequence ID" value="CCO48172.1"/>
    <property type="molecule type" value="Genomic_DNA"/>
</dbReference>
<dbReference type="Gene3D" id="3.40.50.850">
    <property type="entry name" value="Isochorismatase-like"/>
    <property type="match status" value="1"/>
</dbReference>
<organism evidence="3 4">
    <name type="scientific">Vibrio nigripulchritudo SOn1</name>
    <dbReference type="NCBI Taxonomy" id="1238450"/>
    <lineage>
        <taxon>Bacteria</taxon>
        <taxon>Pseudomonadati</taxon>
        <taxon>Pseudomonadota</taxon>
        <taxon>Gammaproteobacteria</taxon>
        <taxon>Vibrionales</taxon>
        <taxon>Vibrionaceae</taxon>
        <taxon>Vibrio</taxon>
    </lineage>
</organism>
<dbReference type="AlphaFoldDB" id="A0AAV2VU68"/>
<comment type="caution">
    <text evidence="3">The sequence shown here is derived from an EMBL/GenBank/DDBJ whole genome shotgun (WGS) entry which is preliminary data.</text>
</comment>
<evidence type="ECO:0000259" key="2">
    <source>
        <dbReference type="Pfam" id="PF00857"/>
    </source>
</evidence>
<name>A0AAV2VU68_9VIBR</name>
<evidence type="ECO:0000313" key="4">
    <source>
        <dbReference type="Proteomes" id="UP000018211"/>
    </source>
</evidence>
<protein>
    <submittedName>
        <fullName evidence="3">Isochorismatase</fullName>
    </submittedName>
</protein>
<accession>A0AAV2VU68</accession>
<dbReference type="InterPro" id="IPR036380">
    <property type="entry name" value="Isochorismatase-like_sf"/>
</dbReference>
<dbReference type="PANTHER" id="PTHR43540:SF1">
    <property type="entry name" value="ISOCHORISMATASE HYDROLASE"/>
    <property type="match status" value="1"/>
</dbReference>
<dbReference type="SUPFAM" id="SSF52499">
    <property type="entry name" value="Isochorismatase-like hydrolases"/>
    <property type="match status" value="1"/>
</dbReference>
<dbReference type="RefSeq" id="WP_022612740.1">
    <property type="nucleotide sequence ID" value="NZ_LK391965.1"/>
</dbReference>
<dbReference type="Proteomes" id="UP000018211">
    <property type="component" value="Unassembled WGS sequence"/>
</dbReference>
<dbReference type="InterPro" id="IPR050272">
    <property type="entry name" value="Isochorismatase-like_hydrls"/>
</dbReference>
<sequence>MNNTALVLIDIQNDYFEGGALTLQGPVQAAENAKKLLDAFRDAKRPVIHIQHAAASQDLGFMIPGTRGQEIYAGVAPHSDELVLTKHYPNSFWETALETTLRELEVEHVVIAGMMTHMCVSTTTRGAMERGFQATVIQDACATKDLELGEKTITADVVHETALAELTMLADIKPLQDFLAEM</sequence>
<keyword evidence="1" id="KW-0378">Hydrolase</keyword>
<dbReference type="CDD" id="cd01014">
    <property type="entry name" value="nicotinamidase_related"/>
    <property type="match status" value="1"/>
</dbReference>
<dbReference type="PANTHER" id="PTHR43540">
    <property type="entry name" value="PEROXYUREIDOACRYLATE/UREIDOACRYLATE AMIDOHYDROLASE-RELATED"/>
    <property type="match status" value="1"/>
</dbReference>
<feature type="domain" description="Isochorismatase-like" evidence="2">
    <location>
        <begin position="4"/>
        <end position="151"/>
    </location>
</feature>
<evidence type="ECO:0000313" key="3">
    <source>
        <dbReference type="EMBL" id="CCO48172.1"/>
    </source>
</evidence>
<gene>
    <name evidence="3" type="ORF">VIBNISOn1_450136</name>
</gene>